<gene>
    <name evidence="3" type="ORF">H8S55_06310</name>
</gene>
<dbReference type="EMBL" id="JACOPN010000003">
    <property type="protein sequence ID" value="MBC5716927.1"/>
    <property type="molecule type" value="Genomic_DNA"/>
</dbReference>
<keyword evidence="4" id="KW-1185">Reference proteome</keyword>
<reference evidence="3" key="1">
    <citation type="submission" date="2020-08" db="EMBL/GenBank/DDBJ databases">
        <title>Genome public.</title>
        <authorList>
            <person name="Liu C."/>
            <person name="Sun Q."/>
        </authorList>
    </citation>
    <scope>NUCLEOTIDE SEQUENCE</scope>
    <source>
        <strain evidence="3">BX5</strain>
    </source>
</reference>
<evidence type="ECO:0000256" key="2">
    <source>
        <dbReference type="ARBA" id="ARBA00022649"/>
    </source>
</evidence>
<dbReference type="RefSeq" id="WP_186878249.1">
    <property type="nucleotide sequence ID" value="NZ_JACOPN010000003.1"/>
</dbReference>
<dbReference type="Proteomes" id="UP000602260">
    <property type="component" value="Unassembled WGS sequence"/>
</dbReference>
<organism evidence="3 4">
    <name type="scientific">Flintibacter faecis</name>
    <dbReference type="NCBI Taxonomy" id="2763047"/>
    <lineage>
        <taxon>Bacteria</taxon>
        <taxon>Bacillati</taxon>
        <taxon>Bacillota</taxon>
        <taxon>Clostridia</taxon>
        <taxon>Eubacteriales</taxon>
        <taxon>Flintibacter</taxon>
    </lineage>
</organism>
<dbReference type="AlphaFoldDB" id="A0A8J6M4J8"/>
<name>A0A8J6M4J8_9FIRM</name>
<comment type="caution">
    <text evidence="3">The sequence shown here is derived from an EMBL/GenBank/DDBJ whole genome shotgun (WGS) entry which is preliminary data.</text>
</comment>
<sequence length="163" mass="17875">MGINRGDVFYVNRSETIGSEQRSGRPAIIVSNPECNEHSPVVEVVYLTCQYKKPMPTHVRIESIGRRSTALCEQITSVDVSRLGDYKGHLTDGEMEQVDMALMKSLGIHPLTQQAKVEPVGPSVDDAALAMIALRFLEGFLQKRCGVEISGSICSGLIGQKQR</sequence>
<dbReference type="PANTHER" id="PTHR33988:SF2">
    <property type="entry name" value="ENDORIBONUCLEASE MAZF"/>
    <property type="match status" value="1"/>
</dbReference>
<dbReference type="InterPro" id="IPR011067">
    <property type="entry name" value="Plasmid_toxin/cell-grow_inhib"/>
</dbReference>
<accession>A0A8J6M4J8</accession>
<comment type="similarity">
    <text evidence="1">Belongs to the PemK/MazF family.</text>
</comment>
<evidence type="ECO:0000313" key="4">
    <source>
        <dbReference type="Proteomes" id="UP000602260"/>
    </source>
</evidence>
<proteinExistence type="inferred from homology"/>
<evidence type="ECO:0000256" key="1">
    <source>
        <dbReference type="ARBA" id="ARBA00007521"/>
    </source>
</evidence>
<dbReference type="Gene3D" id="2.30.30.110">
    <property type="match status" value="1"/>
</dbReference>
<dbReference type="GO" id="GO:0004521">
    <property type="term" value="F:RNA endonuclease activity"/>
    <property type="evidence" value="ECO:0007669"/>
    <property type="project" value="TreeGrafter"/>
</dbReference>
<dbReference type="Pfam" id="PF02452">
    <property type="entry name" value="PemK_toxin"/>
    <property type="match status" value="1"/>
</dbReference>
<evidence type="ECO:0000313" key="3">
    <source>
        <dbReference type="EMBL" id="MBC5716927.1"/>
    </source>
</evidence>
<keyword evidence="2" id="KW-1277">Toxin-antitoxin system</keyword>
<protein>
    <submittedName>
        <fullName evidence="3">Type II toxin-antitoxin system PemK/MazF family toxin</fullName>
    </submittedName>
</protein>
<dbReference type="GO" id="GO:0016075">
    <property type="term" value="P:rRNA catabolic process"/>
    <property type="evidence" value="ECO:0007669"/>
    <property type="project" value="TreeGrafter"/>
</dbReference>
<dbReference type="GO" id="GO:0003677">
    <property type="term" value="F:DNA binding"/>
    <property type="evidence" value="ECO:0007669"/>
    <property type="project" value="InterPro"/>
</dbReference>
<dbReference type="InterPro" id="IPR003477">
    <property type="entry name" value="PemK-like"/>
</dbReference>
<dbReference type="SUPFAM" id="SSF50118">
    <property type="entry name" value="Cell growth inhibitor/plasmid maintenance toxic component"/>
    <property type="match status" value="1"/>
</dbReference>
<dbReference type="PANTHER" id="PTHR33988">
    <property type="entry name" value="ENDORIBONUCLEASE MAZF-RELATED"/>
    <property type="match status" value="1"/>
</dbReference>
<dbReference type="GO" id="GO:0006402">
    <property type="term" value="P:mRNA catabolic process"/>
    <property type="evidence" value="ECO:0007669"/>
    <property type="project" value="TreeGrafter"/>
</dbReference>